<dbReference type="VEuPathDB" id="VectorBase:AMIN007425"/>
<name>A0A182WAP7_9DIPT</name>
<feature type="compositionally biased region" description="Low complexity" evidence="1">
    <location>
        <begin position="64"/>
        <end position="94"/>
    </location>
</feature>
<proteinExistence type="predicted"/>
<evidence type="ECO:0000256" key="1">
    <source>
        <dbReference type="SAM" id="MobiDB-lite"/>
    </source>
</evidence>
<feature type="compositionally biased region" description="Basic and acidic residues" evidence="1">
    <location>
        <begin position="49"/>
        <end position="59"/>
    </location>
</feature>
<dbReference type="AlphaFoldDB" id="A0A182WAP7"/>
<dbReference type="EnsemblMetazoa" id="AMIN007425-RA">
    <property type="protein sequence ID" value="AMIN007425-PA"/>
    <property type="gene ID" value="AMIN007425"/>
</dbReference>
<feature type="region of interest" description="Disordered" evidence="1">
    <location>
        <begin position="49"/>
        <end position="94"/>
    </location>
</feature>
<protein>
    <submittedName>
        <fullName evidence="2">Uncharacterized protein</fullName>
    </submittedName>
</protein>
<reference evidence="3" key="1">
    <citation type="submission" date="2013-03" db="EMBL/GenBank/DDBJ databases">
        <title>The Genome Sequence of Anopheles minimus MINIMUS1.</title>
        <authorList>
            <consortium name="The Broad Institute Genomics Platform"/>
            <person name="Neafsey D.E."/>
            <person name="Walton C."/>
            <person name="Walker B."/>
            <person name="Young S.K."/>
            <person name="Zeng Q."/>
            <person name="Gargeya S."/>
            <person name="Fitzgerald M."/>
            <person name="Haas B."/>
            <person name="Abouelleil A."/>
            <person name="Allen A.W."/>
            <person name="Alvarado L."/>
            <person name="Arachchi H.M."/>
            <person name="Berlin A.M."/>
            <person name="Chapman S.B."/>
            <person name="Gainer-Dewar J."/>
            <person name="Goldberg J."/>
            <person name="Griggs A."/>
            <person name="Gujja S."/>
            <person name="Hansen M."/>
            <person name="Howarth C."/>
            <person name="Imamovic A."/>
            <person name="Ireland A."/>
            <person name="Larimer J."/>
            <person name="McCowan C."/>
            <person name="Murphy C."/>
            <person name="Pearson M."/>
            <person name="Poon T.W."/>
            <person name="Priest M."/>
            <person name="Roberts A."/>
            <person name="Saif S."/>
            <person name="Shea T."/>
            <person name="Sisk P."/>
            <person name="Sykes S."/>
            <person name="Wortman J."/>
            <person name="Nusbaum C."/>
            <person name="Birren B."/>
        </authorList>
    </citation>
    <scope>NUCLEOTIDE SEQUENCE [LARGE SCALE GENOMIC DNA]</scope>
    <source>
        <strain evidence="3">MINIMUS1</strain>
    </source>
</reference>
<keyword evidence="3" id="KW-1185">Reference proteome</keyword>
<evidence type="ECO:0000313" key="3">
    <source>
        <dbReference type="Proteomes" id="UP000075920"/>
    </source>
</evidence>
<accession>A0A182WAP7</accession>
<dbReference type="Proteomes" id="UP000075920">
    <property type="component" value="Unassembled WGS sequence"/>
</dbReference>
<sequence length="163" mass="17371">MRTNPALGGTRNARSDQLNALLATLMHYIRENATTETAIHCLRYMPKDPRLRSTGRLDPRGIPSTRSSSSSTTTNITASSTSNSSSSGKSTSTTTTVANVRFRRAGCASGKKNIRSNIRPIVDDATSAKKRLILSTSIGKLRNDVQGGSDTLTCLSGQLLNGV</sequence>
<evidence type="ECO:0000313" key="2">
    <source>
        <dbReference type="EnsemblMetazoa" id="AMIN007425-PA"/>
    </source>
</evidence>
<organism evidence="2 3">
    <name type="scientific">Anopheles minimus</name>
    <dbReference type="NCBI Taxonomy" id="112268"/>
    <lineage>
        <taxon>Eukaryota</taxon>
        <taxon>Metazoa</taxon>
        <taxon>Ecdysozoa</taxon>
        <taxon>Arthropoda</taxon>
        <taxon>Hexapoda</taxon>
        <taxon>Insecta</taxon>
        <taxon>Pterygota</taxon>
        <taxon>Neoptera</taxon>
        <taxon>Endopterygota</taxon>
        <taxon>Diptera</taxon>
        <taxon>Nematocera</taxon>
        <taxon>Culicoidea</taxon>
        <taxon>Culicidae</taxon>
        <taxon>Anophelinae</taxon>
        <taxon>Anopheles</taxon>
    </lineage>
</organism>
<reference evidence="2" key="2">
    <citation type="submission" date="2020-05" db="UniProtKB">
        <authorList>
            <consortium name="EnsemblMetazoa"/>
        </authorList>
    </citation>
    <scope>IDENTIFICATION</scope>
    <source>
        <strain evidence="2">MINIMUS1</strain>
    </source>
</reference>